<dbReference type="NCBIfam" id="TIGR03709">
    <property type="entry name" value="PPK2_rel_1"/>
    <property type="match status" value="1"/>
</dbReference>
<evidence type="ECO:0000256" key="2">
    <source>
        <dbReference type="ARBA" id="ARBA00022679"/>
    </source>
</evidence>
<dbReference type="InterPro" id="IPR027417">
    <property type="entry name" value="P-loop_NTPase"/>
</dbReference>
<organism evidence="5 6">
    <name type="scientific">Hoylesella buccalis</name>
    <dbReference type="NCBI Taxonomy" id="28127"/>
    <lineage>
        <taxon>Bacteria</taxon>
        <taxon>Pseudomonadati</taxon>
        <taxon>Bacteroidota</taxon>
        <taxon>Bacteroidia</taxon>
        <taxon>Bacteroidales</taxon>
        <taxon>Prevotellaceae</taxon>
        <taxon>Hoylesella</taxon>
    </lineage>
</organism>
<evidence type="ECO:0000313" key="6">
    <source>
        <dbReference type="Proteomes" id="UP000235564"/>
    </source>
</evidence>
<protein>
    <submittedName>
        <fullName evidence="5">Polyphosphate--nucleotide phosphotransferase</fullName>
    </submittedName>
</protein>
<reference evidence="5 6" key="1">
    <citation type="submission" date="2017-09" db="EMBL/GenBank/DDBJ databases">
        <title>Bacterial strain isolated from the female urinary microbiota.</title>
        <authorList>
            <person name="Thomas-White K."/>
            <person name="Kumar N."/>
            <person name="Forster S."/>
            <person name="Putonti C."/>
            <person name="Lawley T."/>
            <person name="Wolfe A.J."/>
        </authorList>
    </citation>
    <scope>NUCLEOTIDE SEQUENCE [LARGE SCALE GENOMIC DNA]</scope>
    <source>
        <strain evidence="5 6">UMB0536</strain>
    </source>
</reference>
<dbReference type="InterPro" id="IPR016898">
    <property type="entry name" value="Polyphosphate_phosphotransfera"/>
</dbReference>
<proteinExistence type="inferred from homology"/>
<gene>
    <name evidence="5" type="ORF">CJ231_11145</name>
</gene>
<dbReference type="Proteomes" id="UP000235564">
    <property type="component" value="Unassembled WGS sequence"/>
</dbReference>
<dbReference type="EMBL" id="PNGJ01000010">
    <property type="protein sequence ID" value="PMC23220.1"/>
    <property type="molecule type" value="Genomic_DNA"/>
</dbReference>
<dbReference type="InterPro" id="IPR022300">
    <property type="entry name" value="PPK2-rel_1"/>
</dbReference>
<dbReference type="PANTHER" id="PTHR34383">
    <property type="entry name" value="POLYPHOSPHATE:AMP PHOSPHOTRANSFERASE-RELATED"/>
    <property type="match status" value="1"/>
</dbReference>
<evidence type="ECO:0000259" key="4">
    <source>
        <dbReference type="Pfam" id="PF03976"/>
    </source>
</evidence>
<dbReference type="InterPro" id="IPR022488">
    <property type="entry name" value="PPK2-related"/>
</dbReference>
<dbReference type="PANTHER" id="PTHR34383:SF3">
    <property type="entry name" value="POLYPHOSPHATE:AMP PHOSPHOTRANSFERASE"/>
    <property type="match status" value="1"/>
</dbReference>
<dbReference type="RefSeq" id="WP_102698010.1">
    <property type="nucleotide sequence ID" value="NZ_PNGJ01000010.1"/>
</dbReference>
<dbReference type="OrthoDB" id="9775224at2"/>
<dbReference type="SUPFAM" id="SSF52540">
    <property type="entry name" value="P-loop containing nucleoside triphosphate hydrolases"/>
    <property type="match status" value="1"/>
</dbReference>
<dbReference type="PIRSF" id="PIRSF028756">
    <property type="entry name" value="PPK2_prd"/>
    <property type="match status" value="1"/>
</dbReference>
<comment type="similarity">
    <text evidence="1">Belongs to the polyphosphate kinase 2 (PPK2) family. Class I subfamily.</text>
</comment>
<sequence>MDKGLLKKLTAEPGKKHKVSDFDTIYTADLNKKEGKKLLKENVKTMAALQNMLYAHNRHAVLIIFQAMDAAGKDGTIKHVMSGINPQGCQVFSFKQPSAVELDHGYLWRIQKNVPERGRIGIFNRSHYEDVLVGRVHPEIILGGHIPGMKKVDDVNEDFWEKRYQHINDFERYLTETGTTVIKFFLNVSKEEQKERFLKRLNNKEKNWKFSASDVEERQHWDDYMDAYGKMLTKTSTDYAPWFVIPADHKWFMRYAVGEIISQHLDKLKMYYPQLTKEETENLQVYRKLLEEEGKAEKKD</sequence>
<accession>A0A2N6QNX0</accession>
<dbReference type="AlphaFoldDB" id="A0A2N6QNX0"/>
<keyword evidence="2 5" id="KW-0808">Transferase</keyword>
<feature type="domain" description="Polyphosphate kinase-2-related" evidence="4">
    <location>
        <begin position="30"/>
        <end position="267"/>
    </location>
</feature>
<evidence type="ECO:0000313" key="5">
    <source>
        <dbReference type="EMBL" id="PMC23220.1"/>
    </source>
</evidence>
<dbReference type="GO" id="GO:0008976">
    <property type="term" value="F:polyphosphate kinase activity"/>
    <property type="evidence" value="ECO:0007669"/>
    <property type="project" value="InterPro"/>
</dbReference>
<dbReference type="GO" id="GO:0006797">
    <property type="term" value="P:polyphosphate metabolic process"/>
    <property type="evidence" value="ECO:0007669"/>
    <property type="project" value="InterPro"/>
</dbReference>
<keyword evidence="3" id="KW-0418">Kinase</keyword>
<dbReference type="Pfam" id="PF03976">
    <property type="entry name" value="PPK2"/>
    <property type="match status" value="1"/>
</dbReference>
<name>A0A2N6QNX0_9BACT</name>
<evidence type="ECO:0000256" key="3">
    <source>
        <dbReference type="ARBA" id="ARBA00022777"/>
    </source>
</evidence>
<dbReference type="Gene3D" id="3.40.50.300">
    <property type="entry name" value="P-loop containing nucleotide triphosphate hydrolases"/>
    <property type="match status" value="1"/>
</dbReference>
<evidence type="ECO:0000256" key="1">
    <source>
        <dbReference type="ARBA" id="ARBA00009924"/>
    </source>
</evidence>
<comment type="caution">
    <text evidence="5">The sequence shown here is derived from an EMBL/GenBank/DDBJ whole genome shotgun (WGS) entry which is preliminary data.</text>
</comment>